<reference evidence="3" key="1">
    <citation type="journal article" date="2011" name="PLoS Genet.">
        <title>Genomic analysis of the necrotrophic fungal pathogens Sclerotinia sclerotiorum and Botrytis cinerea.</title>
        <authorList>
            <person name="Amselem J."/>
            <person name="Cuomo C.A."/>
            <person name="van Kan J.A."/>
            <person name="Viaud M."/>
            <person name="Benito E.P."/>
            <person name="Couloux A."/>
            <person name="Coutinho P.M."/>
            <person name="de Vries R.P."/>
            <person name="Dyer P.S."/>
            <person name="Fillinger S."/>
            <person name="Fournier E."/>
            <person name="Gout L."/>
            <person name="Hahn M."/>
            <person name="Kohn L."/>
            <person name="Lapalu N."/>
            <person name="Plummer K.M."/>
            <person name="Pradier J.M."/>
            <person name="Quevillon E."/>
            <person name="Sharon A."/>
            <person name="Simon A."/>
            <person name="ten Have A."/>
            <person name="Tudzynski B."/>
            <person name="Tudzynski P."/>
            <person name="Wincker P."/>
            <person name="Andrew M."/>
            <person name="Anthouard V."/>
            <person name="Beever R.E."/>
            <person name="Beffa R."/>
            <person name="Benoit I."/>
            <person name="Bouzid O."/>
            <person name="Brault B."/>
            <person name="Chen Z."/>
            <person name="Choquer M."/>
            <person name="Collemare J."/>
            <person name="Cotton P."/>
            <person name="Danchin E.G."/>
            <person name="Da Silva C."/>
            <person name="Gautier A."/>
            <person name="Giraud C."/>
            <person name="Giraud T."/>
            <person name="Gonzalez C."/>
            <person name="Grossetete S."/>
            <person name="Guldener U."/>
            <person name="Henrissat B."/>
            <person name="Howlett B.J."/>
            <person name="Kodira C."/>
            <person name="Kretschmer M."/>
            <person name="Lappartient A."/>
            <person name="Leroch M."/>
            <person name="Levis C."/>
            <person name="Mauceli E."/>
            <person name="Neuveglise C."/>
            <person name="Oeser B."/>
            <person name="Pearson M."/>
            <person name="Poulain J."/>
            <person name="Poussereau N."/>
            <person name="Quesneville H."/>
            <person name="Rascle C."/>
            <person name="Schumacher J."/>
            <person name="Segurens B."/>
            <person name="Sexton A."/>
            <person name="Silva E."/>
            <person name="Sirven C."/>
            <person name="Soanes D.M."/>
            <person name="Talbot N.J."/>
            <person name="Templeton M."/>
            <person name="Yandava C."/>
            <person name="Yarden O."/>
            <person name="Zeng Q."/>
            <person name="Rollins J.A."/>
            <person name="Lebrun M.H."/>
            <person name="Dickman M."/>
        </authorList>
    </citation>
    <scope>NUCLEOTIDE SEQUENCE [LARGE SCALE GENOMIC DNA]</scope>
    <source>
        <strain evidence="3">T4</strain>
    </source>
</reference>
<protein>
    <submittedName>
        <fullName evidence="2">Uncharacterized protein</fullName>
    </submittedName>
</protein>
<evidence type="ECO:0000313" key="2">
    <source>
        <dbReference type="EMBL" id="CCD48416.1"/>
    </source>
</evidence>
<dbReference type="STRING" id="999810.G2Y714"/>
<dbReference type="SUPFAM" id="SSF53335">
    <property type="entry name" value="S-adenosyl-L-methionine-dependent methyltransferases"/>
    <property type="match status" value="1"/>
</dbReference>
<keyword evidence="1" id="KW-0732">Signal</keyword>
<feature type="chain" id="PRO_5003440638" evidence="1">
    <location>
        <begin position="21"/>
        <end position="246"/>
    </location>
</feature>
<dbReference type="HOGENOM" id="CLU_1128915_0_0_1"/>
<sequence length="246" mass="27621">MLLLDAVLLTGLRVLDLGYGTGTLTIYIARFVGPNGSTPDREPLENRVFLGNENIATKNEKRKRGGGAELVISLPVGRVENVMGMIATGPFDLIFMNSIFHWVQDQEIAIEHYSPQSQKNWVLSRERYRVYAATGIARHLTQDTLQSLLQKSEFLSKTIDLVPHKISFPDYGRLIAFEIAKIFGNFLDFRFLPGGLSQAGCDQGLPSSRQERENSDDRHFADDNLKGVLKASLLWQDLFTSFSLDI</sequence>
<evidence type="ECO:0000313" key="3">
    <source>
        <dbReference type="Proteomes" id="UP000008177"/>
    </source>
</evidence>
<feature type="signal peptide" evidence="1">
    <location>
        <begin position="1"/>
        <end position="20"/>
    </location>
</feature>
<dbReference type="EMBL" id="FQ790293">
    <property type="protein sequence ID" value="CCD48416.1"/>
    <property type="molecule type" value="Genomic_DNA"/>
</dbReference>
<gene>
    <name evidence="2" type="ORF">BofuT4_P108000.1</name>
</gene>
<accession>G2Y714</accession>
<name>G2Y714_BOTF4</name>
<dbReference type="InParanoid" id="G2Y714"/>
<organism evidence="2 3">
    <name type="scientific">Botryotinia fuckeliana (strain T4)</name>
    <name type="common">Noble rot fungus</name>
    <name type="synonym">Botrytis cinerea</name>
    <dbReference type="NCBI Taxonomy" id="999810"/>
    <lineage>
        <taxon>Eukaryota</taxon>
        <taxon>Fungi</taxon>
        <taxon>Dikarya</taxon>
        <taxon>Ascomycota</taxon>
        <taxon>Pezizomycotina</taxon>
        <taxon>Leotiomycetes</taxon>
        <taxon>Helotiales</taxon>
        <taxon>Sclerotiniaceae</taxon>
        <taxon>Botrytis</taxon>
    </lineage>
</organism>
<dbReference type="Proteomes" id="UP000008177">
    <property type="component" value="Unplaced contigs"/>
</dbReference>
<dbReference type="Gene3D" id="3.40.50.150">
    <property type="entry name" value="Vaccinia Virus protein VP39"/>
    <property type="match status" value="1"/>
</dbReference>
<dbReference type="AlphaFoldDB" id="G2Y714"/>
<evidence type="ECO:0000256" key="1">
    <source>
        <dbReference type="SAM" id="SignalP"/>
    </source>
</evidence>
<dbReference type="CDD" id="cd02440">
    <property type="entry name" value="AdoMet_MTases"/>
    <property type="match status" value="1"/>
</dbReference>
<proteinExistence type="predicted"/>
<dbReference type="InterPro" id="IPR029063">
    <property type="entry name" value="SAM-dependent_MTases_sf"/>
</dbReference>